<dbReference type="GO" id="GO:1902936">
    <property type="term" value="F:phosphatidylinositol bisphosphate binding"/>
    <property type="evidence" value="ECO:0007669"/>
    <property type="project" value="TreeGrafter"/>
</dbReference>
<organism evidence="2 3">
    <name type="scientific">Tenebrio molitor</name>
    <name type="common">Yellow mealworm beetle</name>
    <dbReference type="NCBI Taxonomy" id="7067"/>
    <lineage>
        <taxon>Eukaryota</taxon>
        <taxon>Metazoa</taxon>
        <taxon>Ecdysozoa</taxon>
        <taxon>Arthropoda</taxon>
        <taxon>Hexapoda</taxon>
        <taxon>Insecta</taxon>
        <taxon>Pterygota</taxon>
        <taxon>Neoptera</taxon>
        <taxon>Endopterygota</taxon>
        <taxon>Coleoptera</taxon>
        <taxon>Polyphaga</taxon>
        <taxon>Cucujiformia</taxon>
        <taxon>Tenebrionidae</taxon>
        <taxon>Tenebrio</taxon>
    </lineage>
</organism>
<accession>A0A8J6H8R4</accession>
<proteinExistence type="predicted"/>
<dbReference type="SUPFAM" id="SSF52087">
    <property type="entry name" value="CRAL/TRIO domain"/>
    <property type="match status" value="1"/>
</dbReference>
<dbReference type="Proteomes" id="UP000719412">
    <property type="component" value="Unassembled WGS sequence"/>
</dbReference>
<dbReference type="PANTHER" id="PTHR10174">
    <property type="entry name" value="ALPHA-TOCOPHEROL TRANSFER PROTEIN-RELATED"/>
    <property type="match status" value="1"/>
</dbReference>
<dbReference type="InterPro" id="IPR001251">
    <property type="entry name" value="CRAL-TRIO_dom"/>
</dbReference>
<reference evidence="2" key="2">
    <citation type="submission" date="2021-08" db="EMBL/GenBank/DDBJ databases">
        <authorList>
            <person name="Eriksson T."/>
        </authorList>
    </citation>
    <scope>NUCLEOTIDE SEQUENCE</scope>
    <source>
        <strain evidence="2">Stoneville</strain>
        <tissue evidence="2">Whole head</tissue>
    </source>
</reference>
<feature type="domain" description="CRAL-TRIO" evidence="1">
    <location>
        <begin position="103"/>
        <end position="232"/>
    </location>
</feature>
<evidence type="ECO:0000313" key="3">
    <source>
        <dbReference type="Proteomes" id="UP000719412"/>
    </source>
</evidence>
<dbReference type="GO" id="GO:0016020">
    <property type="term" value="C:membrane"/>
    <property type="evidence" value="ECO:0007669"/>
    <property type="project" value="TreeGrafter"/>
</dbReference>
<dbReference type="PROSITE" id="PS50191">
    <property type="entry name" value="CRAL_TRIO"/>
    <property type="match status" value="1"/>
</dbReference>
<evidence type="ECO:0000259" key="1">
    <source>
        <dbReference type="PROSITE" id="PS50191"/>
    </source>
</evidence>
<dbReference type="CDD" id="cd00170">
    <property type="entry name" value="SEC14"/>
    <property type="match status" value="1"/>
</dbReference>
<dbReference type="EMBL" id="JABDTM020027834">
    <property type="protein sequence ID" value="KAH0809907.1"/>
    <property type="molecule type" value="Genomic_DNA"/>
</dbReference>
<reference evidence="2" key="1">
    <citation type="journal article" date="2020" name="J Insects Food Feed">
        <title>The yellow mealworm (Tenebrio molitor) genome: a resource for the emerging insects as food and feed industry.</title>
        <authorList>
            <person name="Eriksson T."/>
            <person name="Andere A."/>
            <person name="Kelstrup H."/>
            <person name="Emery V."/>
            <person name="Picard C."/>
        </authorList>
    </citation>
    <scope>NUCLEOTIDE SEQUENCE</scope>
    <source>
        <strain evidence="2">Stoneville</strain>
        <tissue evidence="2">Whole head</tissue>
    </source>
</reference>
<evidence type="ECO:0000313" key="2">
    <source>
        <dbReference type="EMBL" id="KAH0809907.1"/>
    </source>
</evidence>
<name>A0A8J6H8R4_TENMO</name>
<gene>
    <name evidence="2" type="ORF">GEV33_012882</name>
</gene>
<dbReference type="PRINTS" id="PR00180">
    <property type="entry name" value="CRETINALDHBP"/>
</dbReference>
<dbReference type="Gene3D" id="3.40.525.10">
    <property type="entry name" value="CRAL-TRIO lipid binding domain"/>
    <property type="match status" value="2"/>
</dbReference>
<dbReference type="PANTHER" id="PTHR10174:SF213">
    <property type="entry name" value="CRAL-TRIO DOMAIN-CONTAINING PROTEIN"/>
    <property type="match status" value="1"/>
</dbReference>
<protein>
    <recommendedName>
        <fullName evidence="1">CRAL-TRIO domain-containing protein</fullName>
    </recommendedName>
</protein>
<dbReference type="AlphaFoldDB" id="A0A8J6H8R4"/>
<dbReference type="Pfam" id="PF00650">
    <property type="entry name" value="CRAL_TRIO"/>
    <property type="match status" value="1"/>
</dbReference>
<keyword evidence="3" id="KW-1185">Reference proteome</keyword>
<comment type="caution">
    <text evidence="2">The sequence shown here is derived from an EMBL/GenBank/DDBJ whole genome shotgun (WGS) entry which is preliminary data.</text>
</comment>
<dbReference type="InterPro" id="IPR036865">
    <property type="entry name" value="CRAL-TRIO_dom_sf"/>
</dbReference>
<sequence>MTLKLADASTEYLKDKDLKKDDVITFMTWVNKRPHLPEVNGKYDSKLAVFVLKCCYYRNEAAKAAIDNFFTVKTHCPEFLQERNAMAKAVKAALDVAVFATLPKKTPEGYTIFFTKLVDTNPNNYNLADSLKCFDMTCLLHLHQEGTSPGHVIIYDLQGVVFGHLARLGPLTIKKFLYYLQELDKLFALMRPFMKKELMKKFYMHNSVEDLLQFIPRDCLPSDYGGTSDSASVLHEQMKKKLRDNLPFFAWEEKQTVDESARPGKPKSLNDIFGVEGTFKKLELD</sequence>